<dbReference type="Gene3D" id="3.30.300.210">
    <property type="entry name" value="Nutrient germinant receptor protein C, domain 3"/>
    <property type="match status" value="1"/>
</dbReference>
<comment type="caution">
    <text evidence="11">The sequence shown here is derived from an EMBL/GenBank/DDBJ whole genome shotgun (WGS) entry which is preliminary data.</text>
</comment>
<dbReference type="Proteomes" id="UP000237798">
    <property type="component" value="Unassembled WGS sequence"/>
</dbReference>
<evidence type="ECO:0000256" key="7">
    <source>
        <dbReference type="ARBA" id="ARBA00023288"/>
    </source>
</evidence>
<accession>A0A2T0BPL7</accession>
<evidence type="ECO:0000259" key="10">
    <source>
        <dbReference type="Pfam" id="PF25198"/>
    </source>
</evidence>
<dbReference type="PANTHER" id="PTHR35789:SF1">
    <property type="entry name" value="SPORE GERMINATION PROTEIN B3"/>
    <property type="match status" value="1"/>
</dbReference>
<dbReference type="PROSITE" id="PS51257">
    <property type="entry name" value="PROKAR_LIPOPROTEIN"/>
    <property type="match status" value="1"/>
</dbReference>
<dbReference type="InterPro" id="IPR008844">
    <property type="entry name" value="Spore_GerAC-like"/>
</dbReference>
<evidence type="ECO:0000256" key="2">
    <source>
        <dbReference type="ARBA" id="ARBA00007886"/>
    </source>
</evidence>
<evidence type="ECO:0000256" key="5">
    <source>
        <dbReference type="ARBA" id="ARBA00023136"/>
    </source>
</evidence>
<dbReference type="NCBIfam" id="TIGR02887">
    <property type="entry name" value="spore_ger_x_C"/>
    <property type="match status" value="1"/>
</dbReference>
<dbReference type="AlphaFoldDB" id="A0A2T0BPL7"/>
<gene>
    <name evidence="11" type="primary">gerBC_1</name>
    <name evidence="11" type="ORF">CLLU_11780</name>
</gene>
<evidence type="ECO:0000256" key="4">
    <source>
        <dbReference type="ARBA" id="ARBA00022729"/>
    </source>
</evidence>
<dbReference type="InterPro" id="IPR038501">
    <property type="entry name" value="Spore_GerAC_C_sf"/>
</dbReference>
<evidence type="ECO:0000313" key="12">
    <source>
        <dbReference type="Proteomes" id="UP000237798"/>
    </source>
</evidence>
<organism evidence="11 12">
    <name type="scientific">Clostridium luticellarii</name>
    <dbReference type="NCBI Taxonomy" id="1691940"/>
    <lineage>
        <taxon>Bacteria</taxon>
        <taxon>Bacillati</taxon>
        <taxon>Bacillota</taxon>
        <taxon>Clostridia</taxon>
        <taxon>Eubacteriales</taxon>
        <taxon>Clostridiaceae</taxon>
        <taxon>Clostridium</taxon>
    </lineage>
</organism>
<dbReference type="OrthoDB" id="9816067at2"/>
<dbReference type="EMBL" id="PVXP01000011">
    <property type="protein sequence ID" value="PRR85836.1"/>
    <property type="molecule type" value="Genomic_DNA"/>
</dbReference>
<proteinExistence type="inferred from homology"/>
<dbReference type="InterPro" id="IPR046953">
    <property type="entry name" value="Spore_GerAC-like_C"/>
</dbReference>
<evidence type="ECO:0000259" key="9">
    <source>
        <dbReference type="Pfam" id="PF05504"/>
    </source>
</evidence>
<keyword evidence="4 8" id="KW-0732">Signal</keyword>
<evidence type="ECO:0000256" key="1">
    <source>
        <dbReference type="ARBA" id="ARBA00004635"/>
    </source>
</evidence>
<protein>
    <submittedName>
        <fullName evidence="11">Spore germination protein B3</fullName>
    </submittedName>
</protein>
<keyword evidence="7" id="KW-0449">Lipoprotein</keyword>
<dbReference type="Pfam" id="PF25198">
    <property type="entry name" value="Spore_GerAC_N"/>
    <property type="match status" value="1"/>
</dbReference>
<dbReference type="InterPro" id="IPR057336">
    <property type="entry name" value="GerAC_N"/>
</dbReference>
<dbReference type="RefSeq" id="WP_106008641.1">
    <property type="nucleotide sequence ID" value="NZ_PVXP01000011.1"/>
</dbReference>
<evidence type="ECO:0000256" key="6">
    <source>
        <dbReference type="ARBA" id="ARBA00023139"/>
    </source>
</evidence>
<dbReference type="PANTHER" id="PTHR35789">
    <property type="entry name" value="SPORE GERMINATION PROTEIN B3"/>
    <property type="match status" value="1"/>
</dbReference>
<sequence length="390" mass="44119">MNKFKGLNLLAFMLSFCCILMLTGCQDKNEIESLAFVVALGVDMDESDNFAVSLQIIRRGTTMEKNQNPQTLVYASNGKTINEAINNISEQLSKEIKFSNEKCIIIGEKLAEYGIQSVIDFSLRENDIRPVVPILVTRGKAVDILKVRTKENSVPGYEIGDMVKIQRDLGLAAVATNLDFEKNKNVEESVNSCSVISKKDTTNNESENDLVISGSAVFKNYKLVGYMKEKETRGMNWLKGKIKYGNISIQFQDEDKVNLSILSYRSNLEASIVSNEVYIDVNVREKSNINEIDEKILGNLDFNSNPHILDYLSKKQDEFIYNEIMSAVNMSKNTFSADIFGFGDLLYKEHPKEWNKVKENWNENFKDAHINVNVSSQINQTGILSKSIDY</sequence>
<name>A0A2T0BPL7_9CLOT</name>
<keyword evidence="3" id="KW-0309">Germination</keyword>
<reference evidence="11 12" key="1">
    <citation type="submission" date="2018-03" db="EMBL/GenBank/DDBJ databases">
        <title>Genome sequence of Clostridium luticellarii DSM 29923.</title>
        <authorList>
            <person name="Poehlein A."/>
            <person name="Daniel R."/>
        </authorList>
    </citation>
    <scope>NUCLEOTIDE SEQUENCE [LARGE SCALE GENOMIC DNA]</scope>
    <source>
        <strain evidence="11 12">DSM 29923</strain>
    </source>
</reference>
<keyword evidence="12" id="KW-1185">Reference proteome</keyword>
<evidence type="ECO:0000256" key="3">
    <source>
        <dbReference type="ARBA" id="ARBA00022544"/>
    </source>
</evidence>
<comment type="subcellular location">
    <subcellularLocation>
        <location evidence="1">Membrane</location>
        <topology evidence="1">Lipid-anchor</topology>
    </subcellularLocation>
</comment>
<feature type="domain" description="Spore germination protein N-terminal" evidence="10">
    <location>
        <begin position="27"/>
        <end position="180"/>
    </location>
</feature>
<feature type="domain" description="Spore germination GerAC-like C-terminal" evidence="9">
    <location>
        <begin position="213"/>
        <end position="382"/>
    </location>
</feature>
<evidence type="ECO:0000313" key="11">
    <source>
        <dbReference type="EMBL" id="PRR85836.1"/>
    </source>
</evidence>
<dbReference type="Pfam" id="PF05504">
    <property type="entry name" value="Spore_GerAC"/>
    <property type="match status" value="1"/>
</dbReference>
<dbReference type="GO" id="GO:0016020">
    <property type="term" value="C:membrane"/>
    <property type="evidence" value="ECO:0007669"/>
    <property type="project" value="UniProtKB-SubCell"/>
</dbReference>
<dbReference type="GO" id="GO:0009847">
    <property type="term" value="P:spore germination"/>
    <property type="evidence" value="ECO:0007669"/>
    <property type="project" value="InterPro"/>
</dbReference>
<evidence type="ECO:0000256" key="8">
    <source>
        <dbReference type="SAM" id="SignalP"/>
    </source>
</evidence>
<keyword evidence="6" id="KW-0564">Palmitate</keyword>
<keyword evidence="5" id="KW-0472">Membrane</keyword>
<comment type="similarity">
    <text evidence="2">Belongs to the GerABKC lipoprotein family.</text>
</comment>
<feature type="signal peptide" evidence="8">
    <location>
        <begin position="1"/>
        <end position="21"/>
    </location>
</feature>
<feature type="chain" id="PRO_5038577219" evidence="8">
    <location>
        <begin position="22"/>
        <end position="390"/>
    </location>
</feature>